<evidence type="ECO:0000256" key="1">
    <source>
        <dbReference type="ARBA" id="ARBA00004251"/>
    </source>
</evidence>
<dbReference type="InterPro" id="IPR001611">
    <property type="entry name" value="Leu-rich_rpt"/>
</dbReference>
<name>A0AAP0R2S6_LIQFO</name>
<dbReference type="PANTHER" id="PTHR48063:SF112">
    <property type="entry name" value="RECEPTOR LIKE PROTEIN 30-LIKE"/>
    <property type="match status" value="1"/>
</dbReference>
<gene>
    <name evidence="11" type="ORF">L1049_021595</name>
</gene>
<dbReference type="Gene3D" id="3.80.10.10">
    <property type="entry name" value="Ribonuclease Inhibitor"/>
    <property type="match status" value="2"/>
</dbReference>
<dbReference type="SMART" id="SM00369">
    <property type="entry name" value="LRR_TYP"/>
    <property type="match status" value="5"/>
</dbReference>
<evidence type="ECO:0000313" key="11">
    <source>
        <dbReference type="EMBL" id="KAK9265888.1"/>
    </source>
</evidence>
<organism evidence="11 12">
    <name type="scientific">Liquidambar formosana</name>
    <name type="common">Formosan gum</name>
    <dbReference type="NCBI Taxonomy" id="63359"/>
    <lineage>
        <taxon>Eukaryota</taxon>
        <taxon>Viridiplantae</taxon>
        <taxon>Streptophyta</taxon>
        <taxon>Embryophyta</taxon>
        <taxon>Tracheophyta</taxon>
        <taxon>Spermatophyta</taxon>
        <taxon>Magnoliopsida</taxon>
        <taxon>eudicotyledons</taxon>
        <taxon>Gunneridae</taxon>
        <taxon>Pentapetalae</taxon>
        <taxon>Saxifragales</taxon>
        <taxon>Altingiaceae</taxon>
        <taxon>Liquidambar</taxon>
    </lineage>
</organism>
<keyword evidence="4" id="KW-0433">Leucine-rich repeat</keyword>
<evidence type="ECO:0000313" key="12">
    <source>
        <dbReference type="Proteomes" id="UP001415857"/>
    </source>
</evidence>
<dbReference type="GO" id="GO:0005886">
    <property type="term" value="C:plasma membrane"/>
    <property type="evidence" value="ECO:0007669"/>
    <property type="project" value="UniProtKB-SubCell"/>
</dbReference>
<evidence type="ECO:0000256" key="3">
    <source>
        <dbReference type="ARBA" id="ARBA00022475"/>
    </source>
</evidence>
<dbReference type="InterPro" id="IPR046956">
    <property type="entry name" value="RLP23-like"/>
</dbReference>
<keyword evidence="5" id="KW-0812">Transmembrane</keyword>
<dbReference type="PANTHER" id="PTHR48063">
    <property type="entry name" value="LRR RECEPTOR-LIKE KINASE"/>
    <property type="match status" value="1"/>
</dbReference>
<dbReference type="Proteomes" id="UP001415857">
    <property type="component" value="Unassembled WGS sequence"/>
</dbReference>
<sequence length="276" mass="31701">MTSVNLQRASDWLQVVNMLPVLVELHLSKCQLDNIPPSLRYVNFTSLAVLHLSANFLEYTIPTWFYNLSSLFYLDLRFNNLQGQIPNEIGNLNSLEYLDLSRNIDSKVKLPNTFWNLCNLRVLDLSYNNFSGESLECRSNVSMCIGKSLEKLALSNSQLTGCIPEWFGQLNHLKYLHLSHNSLSGHIPGSLGNLSSLEKLFLHNNQLYGNLPESFGQLSNLHGRLIYRLKCLTRGNIRSSLHQTLQTEILRNDFEHFYLYYKPQLASSIPTRKFCN</sequence>
<dbReference type="EMBL" id="JBBPBK010000286">
    <property type="protein sequence ID" value="KAK9265888.1"/>
    <property type="molecule type" value="Genomic_DNA"/>
</dbReference>
<evidence type="ECO:0000256" key="2">
    <source>
        <dbReference type="ARBA" id="ARBA00009592"/>
    </source>
</evidence>
<dbReference type="InterPro" id="IPR032675">
    <property type="entry name" value="LRR_dom_sf"/>
</dbReference>
<evidence type="ECO:0000256" key="5">
    <source>
        <dbReference type="ARBA" id="ARBA00022692"/>
    </source>
</evidence>
<evidence type="ECO:0000256" key="7">
    <source>
        <dbReference type="ARBA" id="ARBA00022737"/>
    </source>
</evidence>
<dbReference type="Pfam" id="PF13516">
    <property type="entry name" value="LRR_6"/>
    <property type="match status" value="1"/>
</dbReference>
<dbReference type="FunFam" id="3.80.10.10:FF:000041">
    <property type="entry name" value="LRR receptor-like serine/threonine-protein kinase ERECTA"/>
    <property type="match status" value="1"/>
</dbReference>
<dbReference type="InterPro" id="IPR003591">
    <property type="entry name" value="Leu-rich_rpt_typical-subtyp"/>
</dbReference>
<evidence type="ECO:0000256" key="4">
    <source>
        <dbReference type="ARBA" id="ARBA00022614"/>
    </source>
</evidence>
<dbReference type="AlphaFoldDB" id="A0AAP0R2S6"/>
<keyword evidence="6" id="KW-0732">Signal</keyword>
<dbReference type="SUPFAM" id="SSF52058">
    <property type="entry name" value="L domain-like"/>
    <property type="match status" value="1"/>
</dbReference>
<keyword evidence="9" id="KW-0472">Membrane</keyword>
<dbReference type="Pfam" id="PF00560">
    <property type="entry name" value="LRR_1"/>
    <property type="match status" value="1"/>
</dbReference>
<keyword evidence="3" id="KW-1003">Cell membrane</keyword>
<keyword evidence="8" id="KW-1133">Transmembrane helix</keyword>
<evidence type="ECO:0000256" key="9">
    <source>
        <dbReference type="ARBA" id="ARBA00023136"/>
    </source>
</evidence>
<accession>A0AAP0R2S6</accession>
<dbReference type="FunFam" id="3.80.10.10:FF:000649">
    <property type="entry name" value="Leucine Rich Repeat family protein"/>
    <property type="match status" value="1"/>
</dbReference>
<keyword evidence="10" id="KW-0325">Glycoprotein</keyword>
<keyword evidence="7" id="KW-0677">Repeat</keyword>
<comment type="similarity">
    <text evidence="2">Belongs to the RLP family.</text>
</comment>
<protein>
    <submittedName>
        <fullName evidence="11">Uncharacterized protein</fullName>
    </submittedName>
</protein>
<evidence type="ECO:0000256" key="6">
    <source>
        <dbReference type="ARBA" id="ARBA00022729"/>
    </source>
</evidence>
<reference evidence="11 12" key="1">
    <citation type="journal article" date="2024" name="Plant J.">
        <title>Genome sequences and population genomics reveal climatic adaptation and genomic divergence between two closely related sweetgum species.</title>
        <authorList>
            <person name="Xu W.Q."/>
            <person name="Ren C.Q."/>
            <person name="Zhang X.Y."/>
            <person name="Comes H.P."/>
            <person name="Liu X.H."/>
            <person name="Li Y.G."/>
            <person name="Kettle C.J."/>
            <person name="Jalonen R."/>
            <person name="Gaisberger H."/>
            <person name="Ma Y.Z."/>
            <person name="Qiu Y.X."/>
        </authorList>
    </citation>
    <scope>NUCLEOTIDE SEQUENCE [LARGE SCALE GENOMIC DNA]</scope>
    <source>
        <strain evidence="11">Hangzhou</strain>
    </source>
</reference>
<keyword evidence="12" id="KW-1185">Reference proteome</keyword>
<comment type="caution">
    <text evidence="11">The sequence shown here is derived from an EMBL/GenBank/DDBJ whole genome shotgun (WGS) entry which is preliminary data.</text>
</comment>
<proteinExistence type="inferred from homology"/>
<evidence type="ECO:0000256" key="8">
    <source>
        <dbReference type="ARBA" id="ARBA00022989"/>
    </source>
</evidence>
<evidence type="ECO:0000256" key="10">
    <source>
        <dbReference type="ARBA" id="ARBA00023180"/>
    </source>
</evidence>
<dbReference type="Pfam" id="PF13855">
    <property type="entry name" value="LRR_8"/>
    <property type="match status" value="2"/>
</dbReference>
<comment type="subcellular location">
    <subcellularLocation>
        <location evidence="1">Cell membrane</location>
        <topology evidence="1">Single-pass type I membrane protein</topology>
    </subcellularLocation>
</comment>